<dbReference type="InterPro" id="IPR000843">
    <property type="entry name" value="HTH_LacI"/>
</dbReference>
<dbReference type="PANTHER" id="PTHR30146:SF151">
    <property type="entry name" value="HTH-TYPE TRANSCRIPTIONAL REPRESSOR CYTR"/>
    <property type="match status" value="1"/>
</dbReference>
<dbReference type="GO" id="GO:0003700">
    <property type="term" value="F:DNA-binding transcription factor activity"/>
    <property type="evidence" value="ECO:0007669"/>
    <property type="project" value="TreeGrafter"/>
</dbReference>
<evidence type="ECO:0000259" key="5">
    <source>
        <dbReference type="SMART" id="SM00354"/>
    </source>
</evidence>
<dbReference type="EMBL" id="JQHM01000001">
    <property type="protein sequence ID" value="KFX07678.1"/>
    <property type="molecule type" value="Genomic_DNA"/>
</dbReference>
<evidence type="ECO:0000256" key="4">
    <source>
        <dbReference type="ARBA" id="ARBA00023163"/>
    </source>
</evidence>
<dbReference type="RefSeq" id="WP_039323076.1">
    <property type="nucleotide sequence ID" value="NZ_JQHM01000001.1"/>
</dbReference>
<evidence type="ECO:0000256" key="2">
    <source>
        <dbReference type="ARBA" id="ARBA00023015"/>
    </source>
</evidence>
<dbReference type="SUPFAM" id="SSF47413">
    <property type="entry name" value="lambda repressor-like DNA-binding domains"/>
    <property type="match status" value="1"/>
</dbReference>
<dbReference type="AlphaFoldDB" id="A0A093UHF1"/>
<keyword evidence="6" id="KW-0575">Peroxidase</keyword>
<dbReference type="InterPro" id="IPR028082">
    <property type="entry name" value="Peripla_BP_I"/>
</dbReference>
<evidence type="ECO:0000313" key="6">
    <source>
        <dbReference type="EMBL" id="KFX07678.1"/>
    </source>
</evidence>
<evidence type="ECO:0000313" key="7">
    <source>
        <dbReference type="Proteomes" id="UP000032874"/>
    </source>
</evidence>
<protein>
    <submittedName>
        <fullName evidence="6">Cytochrome C peroxidase</fullName>
    </submittedName>
</protein>
<proteinExistence type="predicted"/>
<dbReference type="InterPro" id="IPR010982">
    <property type="entry name" value="Lambda_DNA-bd_dom_sf"/>
</dbReference>
<accession>A0A093UHF1</accession>
<sequence>MKGNLKIREIAQRTGYSISTVSRVLSGQSNTSERAKEDILNCARQCGVLTDLANGRLLLNGLTIFAPPRAFDIRSDIFYHKVVQSIIDALKPHDVRVRYCGLEENDSDVALFLDKMRDPATEAALLIGIDDPYIHALAADSGKPCILINCIDRKMRLPGVAPAHRLIGDFSAHYLFEQGHHTVLTLLCLRRYTMELRLDGIRDAYQHHNLPFSPEEHLLALDNFSTADAERAMSDFLARCPQDKWPTAILAGGDFIAVGAVNALNKAGLRVPQDISVMSMDGFNLSAIHDVPLTSVLVPREALGEEAVRLLQYRLIRPDAPVGNLLLNGTLVIRQSVRRLRASKSVAPVQDKSLYD</sequence>
<keyword evidence="3" id="KW-0238">DNA-binding</keyword>
<dbReference type="Pfam" id="PF00356">
    <property type="entry name" value="LacI"/>
    <property type="match status" value="1"/>
</dbReference>
<comment type="caution">
    <text evidence="6">The sequence shown here is derived from an EMBL/GenBank/DDBJ whole genome shotgun (WGS) entry which is preliminary data.</text>
</comment>
<dbReference type="PANTHER" id="PTHR30146">
    <property type="entry name" value="LACI-RELATED TRANSCRIPTIONAL REPRESSOR"/>
    <property type="match status" value="1"/>
</dbReference>
<dbReference type="Proteomes" id="UP000032874">
    <property type="component" value="Unassembled WGS sequence"/>
</dbReference>
<dbReference type="SMART" id="SM00354">
    <property type="entry name" value="HTH_LACI"/>
    <property type="match status" value="1"/>
</dbReference>
<dbReference type="CDD" id="cd06267">
    <property type="entry name" value="PBP1_LacI_sugar_binding-like"/>
    <property type="match status" value="1"/>
</dbReference>
<organism evidence="6 7">
    <name type="scientific">Pectobacterium betavasculorum</name>
    <dbReference type="NCBI Taxonomy" id="55207"/>
    <lineage>
        <taxon>Bacteria</taxon>
        <taxon>Pseudomonadati</taxon>
        <taxon>Pseudomonadota</taxon>
        <taxon>Gammaproteobacteria</taxon>
        <taxon>Enterobacterales</taxon>
        <taxon>Pectobacteriaceae</taxon>
        <taxon>Pectobacterium</taxon>
    </lineage>
</organism>
<name>A0A093UHF1_9GAMM</name>
<dbReference type="eggNOG" id="COG1609">
    <property type="taxonomic scope" value="Bacteria"/>
</dbReference>
<keyword evidence="1" id="KW-0678">Repressor</keyword>
<dbReference type="Gene3D" id="3.40.50.2300">
    <property type="match status" value="2"/>
</dbReference>
<dbReference type="STRING" id="55207.KP22_06185"/>
<feature type="domain" description="HTH lacI-type" evidence="5">
    <location>
        <begin position="4"/>
        <end position="54"/>
    </location>
</feature>
<dbReference type="InterPro" id="IPR046335">
    <property type="entry name" value="LacI/GalR-like_sensor"/>
</dbReference>
<keyword evidence="6" id="KW-0560">Oxidoreductase</keyword>
<gene>
    <name evidence="6" type="ORF">KP22_06185</name>
</gene>
<dbReference type="GO" id="GO:0004601">
    <property type="term" value="F:peroxidase activity"/>
    <property type="evidence" value="ECO:0007669"/>
    <property type="project" value="UniProtKB-KW"/>
</dbReference>
<evidence type="ECO:0000256" key="1">
    <source>
        <dbReference type="ARBA" id="ARBA00022491"/>
    </source>
</evidence>
<dbReference type="CDD" id="cd01392">
    <property type="entry name" value="HTH_LacI"/>
    <property type="match status" value="1"/>
</dbReference>
<reference evidence="6 7" key="1">
    <citation type="submission" date="2014-08" db="EMBL/GenBank/DDBJ databases">
        <title>Genome sequences of NCPPB Pectobacterium isolates.</title>
        <authorList>
            <person name="Glover R.H."/>
            <person name="Sapp M."/>
            <person name="Elphinstone J."/>
        </authorList>
    </citation>
    <scope>NUCLEOTIDE SEQUENCE [LARGE SCALE GENOMIC DNA]</scope>
    <source>
        <strain evidence="6 7">NCPPB 2795</strain>
    </source>
</reference>
<keyword evidence="2" id="KW-0805">Transcription regulation</keyword>
<keyword evidence="4" id="KW-0804">Transcription</keyword>
<dbReference type="SUPFAM" id="SSF53822">
    <property type="entry name" value="Periplasmic binding protein-like I"/>
    <property type="match status" value="1"/>
</dbReference>
<dbReference type="GO" id="GO:0000976">
    <property type="term" value="F:transcription cis-regulatory region binding"/>
    <property type="evidence" value="ECO:0007669"/>
    <property type="project" value="TreeGrafter"/>
</dbReference>
<evidence type="ECO:0000256" key="3">
    <source>
        <dbReference type="ARBA" id="ARBA00023125"/>
    </source>
</evidence>
<dbReference type="Gene3D" id="1.10.260.40">
    <property type="entry name" value="lambda repressor-like DNA-binding domains"/>
    <property type="match status" value="1"/>
</dbReference>
<dbReference type="Pfam" id="PF13377">
    <property type="entry name" value="Peripla_BP_3"/>
    <property type="match status" value="1"/>
</dbReference>